<accession>A0A2P8FNQ2</accession>
<keyword evidence="3" id="KW-0597">Phosphoprotein</keyword>
<dbReference type="Gene3D" id="3.30.450.20">
    <property type="entry name" value="PAS domain"/>
    <property type="match status" value="1"/>
</dbReference>
<dbReference type="GO" id="GO:0005524">
    <property type="term" value="F:ATP binding"/>
    <property type="evidence" value="ECO:0007669"/>
    <property type="project" value="UniProtKB-KW"/>
</dbReference>
<dbReference type="EMBL" id="PYGK01000018">
    <property type="protein sequence ID" value="PSL23352.1"/>
    <property type="molecule type" value="Genomic_DNA"/>
</dbReference>
<evidence type="ECO:0000259" key="9">
    <source>
        <dbReference type="SMART" id="SM00387"/>
    </source>
</evidence>
<sequence>MSRGIIAYLIFYLLLTPFRGLSQLSPPSAIPGYSYHPMHEDKPSWQRLSLLMGATFLVVAKEGQVDLDSCLHAASRSMGISRFSLLAEGIDDPDLAAQSKWIDRYEPAQGIRQLSQASGKKHVQLLLLLGAYYAFQPHNYNRYKDSVEYFLTSAIQESGSLKEDKLARLALCLLVKVYALGNDEKALSVCQTLIARCRQAGDKDTEARALAYRSKFTPPMVSTLKRKIDDAQQAAVLYHSIGNFEGEINALTDLGYLQMIIGQIQAAYENHLKAFDLAASIHYPYIHYNAQALVTVTLFQGKFGEPLRYAYQLIRTAEETRDSLAWGYFYTNLAHLYGWEGRTKESFEWSQKSVNRFVAERNTSVYRMLDNVVLFMQENGQAKEALDLALDISKKVGFPTTFSDQFAYHTVFSNCYIGLHLPDQAAIHINKLDDLETQAAAIRGPMRRSEVDGQFAYLMIERKQYRKAREFLNKRFISPSIMGGYLASKLQAYQQLILIDSVLGDNAAAVTHYRKYMQLRDSGFQISKLRQAEELQVIYQMKEKENEISSLTQQAKLEKANSEKAALVRDLTIAGIFAALIIAALLYRQSRLRKKNNQVIMAQNEQLQQLLADKEWLLKEIHHRVKNNLQIIMSLLDSQSEYINNDAALAAIEDNMRRVHAMALIHQKLYQSEDIATIAMPDYINELVSYARESFDTNNRIVFEQVVEPLNLDVSQTIPLGLIINESIVNAIKYAFPHGRKGIVRIHLYKDETRHLVLKIADNGIGLPPEFDTKAHTSLGFDLMQGLTKQLNGSFIFESNNGLHITIRFLELSSHFSHKTLVNL</sequence>
<keyword evidence="8" id="KW-1133">Transmembrane helix</keyword>
<gene>
    <name evidence="10" type="ORF">CLV42_11869</name>
</gene>
<dbReference type="Gene3D" id="3.30.565.10">
    <property type="entry name" value="Histidine kinase-like ATPase, C-terminal domain"/>
    <property type="match status" value="1"/>
</dbReference>
<dbReference type="EC" id="2.7.13.3" evidence="2"/>
<evidence type="ECO:0000256" key="8">
    <source>
        <dbReference type="SAM" id="Phobius"/>
    </source>
</evidence>
<keyword evidence="6 10" id="KW-0418">Kinase</keyword>
<keyword evidence="5" id="KW-0547">Nucleotide-binding</keyword>
<keyword evidence="4" id="KW-0808">Transferase</keyword>
<protein>
    <recommendedName>
        <fullName evidence="2">histidine kinase</fullName>
        <ecNumber evidence="2">2.7.13.3</ecNumber>
    </recommendedName>
</protein>
<dbReference type="InterPro" id="IPR003594">
    <property type="entry name" value="HATPase_dom"/>
</dbReference>
<dbReference type="InterPro" id="IPR011990">
    <property type="entry name" value="TPR-like_helical_dom_sf"/>
</dbReference>
<feature type="domain" description="Histidine kinase/HSP90-like ATPase" evidence="9">
    <location>
        <begin position="715"/>
        <end position="813"/>
    </location>
</feature>
<organism evidence="10 11">
    <name type="scientific">Chitinophaga ginsengisoli</name>
    <dbReference type="NCBI Taxonomy" id="363837"/>
    <lineage>
        <taxon>Bacteria</taxon>
        <taxon>Pseudomonadati</taxon>
        <taxon>Bacteroidota</taxon>
        <taxon>Chitinophagia</taxon>
        <taxon>Chitinophagales</taxon>
        <taxon>Chitinophagaceae</taxon>
        <taxon>Chitinophaga</taxon>
    </lineage>
</organism>
<dbReference type="PANTHER" id="PTHR41523:SF8">
    <property type="entry name" value="ETHYLENE RESPONSE SENSOR PROTEIN"/>
    <property type="match status" value="1"/>
</dbReference>
<dbReference type="Pfam" id="PF07568">
    <property type="entry name" value="HisKA_2"/>
    <property type="match status" value="1"/>
</dbReference>
<evidence type="ECO:0000313" key="10">
    <source>
        <dbReference type="EMBL" id="PSL23352.1"/>
    </source>
</evidence>
<feature type="transmembrane region" description="Helical" evidence="8">
    <location>
        <begin position="566"/>
        <end position="587"/>
    </location>
</feature>
<comment type="catalytic activity">
    <reaction evidence="1">
        <text>ATP + protein L-histidine = ADP + protein N-phospho-L-histidine.</text>
        <dbReference type="EC" id="2.7.13.3"/>
    </reaction>
</comment>
<keyword evidence="8" id="KW-0812">Transmembrane</keyword>
<dbReference type="RefSeq" id="WP_106605463.1">
    <property type="nucleotide sequence ID" value="NZ_PYGK01000018.1"/>
</dbReference>
<dbReference type="Pfam" id="PF02518">
    <property type="entry name" value="HATPase_c"/>
    <property type="match status" value="1"/>
</dbReference>
<keyword evidence="8" id="KW-0472">Membrane</keyword>
<dbReference type="AlphaFoldDB" id="A0A2P8FNQ2"/>
<evidence type="ECO:0000256" key="3">
    <source>
        <dbReference type="ARBA" id="ARBA00022553"/>
    </source>
</evidence>
<dbReference type="InterPro" id="IPR036890">
    <property type="entry name" value="HATPase_C_sf"/>
</dbReference>
<dbReference type="SUPFAM" id="SSF55874">
    <property type="entry name" value="ATPase domain of HSP90 chaperone/DNA topoisomerase II/histidine kinase"/>
    <property type="match status" value="1"/>
</dbReference>
<evidence type="ECO:0000256" key="1">
    <source>
        <dbReference type="ARBA" id="ARBA00000085"/>
    </source>
</evidence>
<dbReference type="SMART" id="SM00387">
    <property type="entry name" value="HATPase_c"/>
    <property type="match status" value="1"/>
</dbReference>
<evidence type="ECO:0000313" key="11">
    <source>
        <dbReference type="Proteomes" id="UP000240978"/>
    </source>
</evidence>
<proteinExistence type="predicted"/>
<name>A0A2P8FNQ2_9BACT</name>
<keyword evidence="7" id="KW-0067">ATP-binding</keyword>
<dbReference type="OrthoDB" id="1223659at2"/>
<dbReference type="GO" id="GO:0004673">
    <property type="term" value="F:protein histidine kinase activity"/>
    <property type="evidence" value="ECO:0007669"/>
    <property type="project" value="UniProtKB-EC"/>
</dbReference>
<evidence type="ECO:0000256" key="6">
    <source>
        <dbReference type="ARBA" id="ARBA00022777"/>
    </source>
</evidence>
<evidence type="ECO:0000256" key="5">
    <source>
        <dbReference type="ARBA" id="ARBA00022741"/>
    </source>
</evidence>
<keyword evidence="11" id="KW-1185">Reference proteome</keyword>
<dbReference type="PANTHER" id="PTHR41523">
    <property type="entry name" value="TWO-COMPONENT SYSTEM SENSOR PROTEIN"/>
    <property type="match status" value="1"/>
</dbReference>
<evidence type="ECO:0000256" key="2">
    <source>
        <dbReference type="ARBA" id="ARBA00012438"/>
    </source>
</evidence>
<dbReference type="Gene3D" id="1.25.40.10">
    <property type="entry name" value="Tetratricopeptide repeat domain"/>
    <property type="match status" value="2"/>
</dbReference>
<reference evidence="10 11" key="1">
    <citation type="submission" date="2018-03" db="EMBL/GenBank/DDBJ databases">
        <title>Genomic Encyclopedia of Archaeal and Bacterial Type Strains, Phase II (KMG-II): from individual species to whole genera.</title>
        <authorList>
            <person name="Goeker M."/>
        </authorList>
    </citation>
    <scope>NUCLEOTIDE SEQUENCE [LARGE SCALE GENOMIC DNA]</scope>
    <source>
        <strain evidence="10 11">DSM 18107</strain>
    </source>
</reference>
<evidence type="ECO:0000256" key="7">
    <source>
        <dbReference type="ARBA" id="ARBA00022840"/>
    </source>
</evidence>
<dbReference type="InterPro" id="IPR011495">
    <property type="entry name" value="Sig_transdc_His_kin_sub2_dim/P"/>
</dbReference>
<dbReference type="SUPFAM" id="SSF81901">
    <property type="entry name" value="HCP-like"/>
    <property type="match status" value="1"/>
</dbReference>
<dbReference type="Proteomes" id="UP000240978">
    <property type="component" value="Unassembled WGS sequence"/>
</dbReference>
<comment type="caution">
    <text evidence="10">The sequence shown here is derived from an EMBL/GenBank/DDBJ whole genome shotgun (WGS) entry which is preliminary data.</text>
</comment>
<evidence type="ECO:0000256" key="4">
    <source>
        <dbReference type="ARBA" id="ARBA00022679"/>
    </source>
</evidence>